<dbReference type="AlphaFoldDB" id="A0AAV3X9M0"/>
<dbReference type="Pfam" id="PF00534">
    <property type="entry name" value="Glycos_transf_1"/>
    <property type="match status" value="1"/>
</dbReference>
<name>A0AAV3X9M0_9CYAN</name>
<dbReference type="PANTHER" id="PTHR12526:SF630">
    <property type="entry name" value="GLYCOSYLTRANSFERASE"/>
    <property type="match status" value="1"/>
</dbReference>
<comment type="caution">
    <text evidence="2">The sequence shown here is derived from an EMBL/GenBank/DDBJ whole genome shotgun (WGS) entry which is preliminary data.</text>
</comment>
<evidence type="ECO:0000313" key="3">
    <source>
        <dbReference type="Proteomes" id="UP001050975"/>
    </source>
</evidence>
<proteinExistence type="predicted"/>
<dbReference type="GO" id="GO:0016757">
    <property type="term" value="F:glycosyltransferase activity"/>
    <property type="evidence" value="ECO:0007669"/>
    <property type="project" value="InterPro"/>
</dbReference>
<accession>A0AAV3X9M0</accession>
<feature type="domain" description="Glycosyl transferase family 1" evidence="1">
    <location>
        <begin position="243"/>
        <end position="440"/>
    </location>
</feature>
<organism evidence="2 3">
    <name type="scientific">Microseira wollei NIES-4236</name>
    <dbReference type="NCBI Taxonomy" id="2530354"/>
    <lineage>
        <taxon>Bacteria</taxon>
        <taxon>Bacillati</taxon>
        <taxon>Cyanobacteriota</taxon>
        <taxon>Cyanophyceae</taxon>
        <taxon>Oscillatoriophycideae</taxon>
        <taxon>Aerosakkonematales</taxon>
        <taxon>Aerosakkonemataceae</taxon>
        <taxon>Microseira</taxon>
    </lineage>
</organism>
<evidence type="ECO:0000313" key="2">
    <source>
        <dbReference type="EMBL" id="GET38011.1"/>
    </source>
</evidence>
<dbReference type="InterPro" id="IPR001296">
    <property type="entry name" value="Glyco_trans_1"/>
</dbReference>
<dbReference type="SUPFAM" id="SSF53756">
    <property type="entry name" value="UDP-Glycosyltransferase/glycogen phosphorylase"/>
    <property type="match status" value="1"/>
</dbReference>
<dbReference type="PANTHER" id="PTHR12526">
    <property type="entry name" value="GLYCOSYLTRANSFERASE"/>
    <property type="match status" value="1"/>
</dbReference>
<dbReference type="EMBL" id="BLAY01000037">
    <property type="protein sequence ID" value="GET38011.1"/>
    <property type="molecule type" value="Genomic_DNA"/>
</dbReference>
<dbReference type="Gene3D" id="3.40.50.2000">
    <property type="entry name" value="Glycogen Phosphorylase B"/>
    <property type="match status" value="1"/>
</dbReference>
<evidence type="ECO:0000259" key="1">
    <source>
        <dbReference type="Pfam" id="PF00534"/>
    </source>
</evidence>
<sequence>MNTMKSKSVYGISFDGVCISGVTAEYIKLTSYFQKSGYKIYLDLGYDIKADKGNFFIPYTQEMEYLPDWINLERLASISKIPEYNPIVVEKLLSAICQDSDLAYNSQDWRLVEEISESISQLLIEKWYSLNVEIVIVENGTLPENIIFTKAVYKAIIKYGEQRKLGKYAFWRDHDLMWFSEVDKYGERAIKIAVKPVGSKYIHHVVLHDAAKKKMMSWSKDTDFHVLPNCFNFSQKLSKNVKFRKDYNIPHDAIVIARSTRLIRQKRIDRDIYITAMLNQQRLESKEKEVYLFIAGKNNEDRQEYERLKKMSHALNVEDKIIFGDGLKPLENYFKIADVGKSKYGIGDLMAHSQLSSFLTAFGYDGYGNPPGEAIASKVPFISTNYELYDSVYGVDTYKTNLLEVSKDKDDLPSHQYINEVNNLLRDERRCREIANYNYQVGIKKISTITFKQKLLELFPNHLSLDKMASRDILLPSEEEVLV</sequence>
<protein>
    <submittedName>
        <fullName evidence="2">Mannosylglucosylglycerate synthase</fullName>
    </submittedName>
</protein>
<dbReference type="Proteomes" id="UP001050975">
    <property type="component" value="Unassembled WGS sequence"/>
</dbReference>
<reference evidence="2" key="1">
    <citation type="submission" date="2019-10" db="EMBL/GenBank/DDBJ databases">
        <title>Draft genome sequece of Microseira wollei NIES-4236.</title>
        <authorList>
            <person name="Yamaguchi H."/>
            <person name="Suzuki S."/>
            <person name="Kawachi M."/>
        </authorList>
    </citation>
    <scope>NUCLEOTIDE SEQUENCE</scope>
    <source>
        <strain evidence="2">NIES-4236</strain>
    </source>
</reference>
<gene>
    <name evidence="2" type="primary">mggS</name>
    <name evidence="2" type="ORF">MiSe_27650</name>
</gene>
<keyword evidence="3" id="KW-1185">Reference proteome</keyword>